<dbReference type="InterPro" id="IPR001015">
    <property type="entry name" value="Ferrochelatase"/>
</dbReference>
<dbReference type="RefSeq" id="WP_021828910.1">
    <property type="nucleotide sequence ID" value="NZ_CP015840.1"/>
</dbReference>
<dbReference type="InterPro" id="IPR019772">
    <property type="entry name" value="Ferrochelatase_AS"/>
</dbReference>
<comment type="function">
    <text evidence="8 9">Catalyzes the ferrous insertion into protoporphyrin IX.</text>
</comment>
<dbReference type="GO" id="GO:0004325">
    <property type="term" value="F:ferrochelatase activity"/>
    <property type="evidence" value="ECO:0007669"/>
    <property type="project" value="UniProtKB-UniRule"/>
</dbReference>
<dbReference type="SUPFAM" id="SSF53800">
    <property type="entry name" value="Chelatase"/>
    <property type="match status" value="1"/>
</dbReference>
<keyword evidence="8" id="KW-0479">Metal-binding</keyword>
<comment type="catalytic activity">
    <reaction evidence="8 9">
        <text>heme b + 2 H(+) = protoporphyrin IX + Fe(2+)</text>
        <dbReference type="Rhea" id="RHEA:22584"/>
        <dbReference type="ChEBI" id="CHEBI:15378"/>
        <dbReference type="ChEBI" id="CHEBI:29033"/>
        <dbReference type="ChEBI" id="CHEBI:57306"/>
        <dbReference type="ChEBI" id="CHEBI:60344"/>
        <dbReference type="EC" id="4.98.1.1"/>
    </reaction>
</comment>
<accession>A0A173DZ55</accession>
<dbReference type="STRING" id="1143323.M787_002625"/>
<dbReference type="GO" id="GO:0046872">
    <property type="term" value="F:metal ion binding"/>
    <property type="evidence" value="ECO:0007669"/>
    <property type="project" value="UniProtKB-KW"/>
</dbReference>
<keyword evidence="2 8" id="KW-0963">Cytoplasm</keyword>
<comment type="similarity">
    <text evidence="1 8 9">Belongs to the ferrochelatase family.</text>
</comment>
<dbReference type="EMBL" id="CP015840">
    <property type="protein sequence ID" value="ANG66209.1"/>
    <property type="molecule type" value="Genomic_DNA"/>
</dbReference>
<dbReference type="PANTHER" id="PTHR11108:SF1">
    <property type="entry name" value="FERROCHELATASE, MITOCHONDRIAL"/>
    <property type="match status" value="1"/>
</dbReference>
<gene>
    <name evidence="8" type="primary">hemH</name>
    <name evidence="10" type="ORF">M787_002625</name>
</gene>
<evidence type="ECO:0000256" key="4">
    <source>
        <dbReference type="ARBA" id="ARBA00023133"/>
    </source>
</evidence>
<dbReference type="CDD" id="cd03411">
    <property type="entry name" value="Ferrochelatase_N"/>
    <property type="match status" value="1"/>
</dbReference>
<comment type="pathway">
    <text evidence="8 9">Porphyrin-containing compound metabolism; protoheme biosynthesis; protoheme from protoporphyrin-IX: step 1/1.</text>
</comment>
<dbReference type="GO" id="GO:0005737">
    <property type="term" value="C:cytoplasm"/>
    <property type="evidence" value="ECO:0007669"/>
    <property type="project" value="UniProtKB-SubCell"/>
</dbReference>
<dbReference type="Pfam" id="PF00762">
    <property type="entry name" value="Ferrochelatase"/>
    <property type="match status" value="1"/>
</dbReference>
<evidence type="ECO:0000313" key="11">
    <source>
        <dbReference type="Proteomes" id="UP000019147"/>
    </source>
</evidence>
<dbReference type="UniPathway" id="UPA00252">
    <property type="reaction ID" value="UER00325"/>
</dbReference>
<dbReference type="PROSITE" id="PS00534">
    <property type="entry name" value="FERROCHELATASE"/>
    <property type="match status" value="1"/>
</dbReference>
<comment type="subcellular location">
    <subcellularLocation>
        <location evidence="8 9">Cytoplasm</location>
    </subcellularLocation>
</comment>
<proteinExistence type="inferred from homology"/>
<dbReference type="NCBIfam" id="TIGR00109">
    <property type="entry name" value="hemH"/>
    <property type="match status" value="1"/>
</dbReference>
<evidence type="ECO:0000313" key="10">
    <source>
        <dbReference type="EMBL" id="ANG66209.1"/>
    </source>
</evidence>
<reference evidence="10 11" key="1">
    <citation type="journal article" date="2014" name="Syst. Appl. Microbiol.">
        <title>Evidence for the existence of two new members of the family Chlamydiaceae and proposal of Chlamydia avium sp. nov. and Chlamydia gallinacea sp. nov.</title>
        <authorList>
            <person name="Sachse K."/>
            <person name="Laroucau K."/>
            <person name="Riege K."/>
            <person name="Wehner S."/>
            <person name="Dilcher M."/>
            <person name="Creasy H.H."/>
            <person name="Weidmann M."/>
            <person name="Myers G."/>
            <person name="Vorimore F."/>
            <person name="Vicari N."/>
            <person name="Magnino S."/>
            <person name="Liebler-Tenorio E."/>
            <person name="Ruettger A."/>
            <person name="Bavoil P.M."/>
            <person name="Hufert F.T."/>
            <person name="Rossello-Mora R."/>
            <person name="Marz M."/>
        </authorList>
    </citation>
    <scope>NUCLEOTIDE SEQUENCE [LARGE SCALE GENOMIC DNA]</scope>
    <source>
        <strain evidence="10 11">08-1274/3</strain>
    </source>
</reference>
<keyword evidence="3 8" id="KW-0408">Iron</keyword>
<dbReference type="CDD" id="cd00419">
    <property type="entry name" value="Ferrochelatase_C"/>
    <property type="match status" value="1"/>
</dbReference>
<keyword evidence="4 8" id="KW-0350">Heme biosynthesis</keyword>
<dbReference type="AlphaFoldDB" id="A0A173DZ55"/>
<dbReference type="PANTHER" id="PTHR11108">
    <property type="entry name" value="FERROCHELATASE"/>
    <property type="match status" value="1"/>
</dbReference>
<feature type="binding site" evidence="8">
    <location>
        <position position="264"/>
    </location>
    <ligand>
        <name>Fe(2+)</name>
        <dbReference type="ChEBI" id="CHEBI:29033"/>
    </ligand>
</feature>
<dbReference type="Proteomes" id="UP000019147">
    <property type="component" value="Chromosome"/>
</dbReference>
<protein>
    <recommendedName>
        <fullName evidence="8 9">Ferrochelatase</fullName>
        <ecNumber evidence="8 9">4.98.1.1</ecNumber>
    </recommendedName>
    <alternativeName>
        <fullName evidence="8">Heme synthase</fullName>
    </alternativeName>
    <alternativeName>
        <fullName evidence="8">Protoheme ferro-lyase</fullName>
    </alternativeName>
</protein>
<evidence type="ECO:0000256" key="9">
    <source>
        <dbReference type="RuleBase" id="RU000607"/>
    </source>
</evidence>
<dbReference type="Gene3D" id="3.40.50.1400">
    <property type="match status" value="2"/>
</dbReference>
<dbReference type="GeneID" id="81478198"/>
<keyword evidence="6 8" id="KW-0627">Porphyrin biosynthesis</keyword>
<sequence length="328" mass="37855">MISAYLLANFGGPRHIQDCETFLTTLLTDPDVTRDRLPLILHKYLFTFIAKRRTKKVIPLYNAIGGHSPIYQDTETLANTLSSYLHTPVIPFHRYLPDTHATTMRRLMTFKNSRIVGVPLFPHFTYSVTGSIVRCIHKYLPEANISWIAHFGNHPEFLSCTVNHIHTFLQSHNIPENDCCLLFSSHGLPVKYIQKGDPYRQQCEHSFHAISQQLYPIETHLCYQSKFGWGKWLSPATQTICATLKTEKKYVLIVPFGFTSEHIETLYEIEKDYLPILTKRKYVALRVPTIYHSVHWVKTLATIMQNSTYMQHPKLIKSSSSKEADFAV</sequence>
<dbReference type="EC" id="4.98.1.1" evidence="8 9"/>
<name>A0A173DZ55_9CHLA</name>
<evidence type="ECO:0000256" key="3">
    <source>
        <dbReference type="ARBA" id="ARBA00023004"/>
    </source>
</evidence>
<feature type="binding site" evidence="8">
    <location>
        <position position="186"/>
    </location>
    <ligand>
        <name>Fe(2+)</name>
        <dbReference type="ChEBI" id="CHEBI:29033"/>
    </ligand>
</feature>
<evidence type="ECO:0000256" key="2">
    <source>
        <dbReference type="ARBA" id="ARBA00022490"/>
    </source>
</evidence>
<dbReference type="eggNOG" id="COG0276">
    <property type="taxonomic scope" value="Bacteria"/>
</dbReference>
<dbReference type="KEGG" id="cgz:M787_002625"/>
<dbReference type="InterPro" id="IPR033659">
    <property type="entry name" value="Ferrochelatase_N"/>
</dbReference>
<comment type="catalytic activity">
    <reaction evidence="7">
        <text>Fe-coproporphyrin III + 2 H(+) = coproporphyrin III + Fe(2+)</text>
        <dbReference type="Rhea" id="RHEA:49572"/>
        <dbReference type="ChEBI" id="CHEBI:15378"/>
        <dbReference type="ChEBI" id="CHEBI:29033"/>
        <dbReference type="ChEBI" id="CHEBI:68438"/>
        <dbReference type="ChEBI" id="CHEBI:131725"/>
        <dbReference type="EC" id="4.99.1.9"/>
    </reaction>
    <physiologicalReaction direction="right-to-left" evidence="7">
        <dbReference type="Rhea" id="RHEA:49574"/>
    </physiologicalReaction>
</comment>
<evidence type="ECO:0000256" key="1">
    <source>
        <dbReference type="ARBA" id="ARBA00007718"/>
    </source>
</evidence>
<organism evidence="10 11">
    <name type="scientific">Chlamydia gallinacea 08-1274/3</name>
    <dbReference type="NCBI Taxonomy" id="1143323"/>
    <lineage>
        <taxon>Bacteria</taxon>
        <taxon>Pseudomonadati</taxon>
        <taxon>Chlamydiota</taxon>
        <taxon>Chlamydiia</taxon>
        <taxon>Chlamydiales</taxon>
        <taxon>Chlamydiaceae</taxon>
        <taxon>Chlamydia/Chlamydophila group</taxon>
        <taxon>Chlamydia</taxon>
    </lineage>
</organism>
<dbReference type="OrthoDB" id="9809741at2"/>
<evidence type="ECO:0000256" key="8">
    <source>
        <dbReference type="HAMAP-Rule" id="MF_00323"/>
    </source>
</evidence>
<evidence type="ECO:0000256" key="7">
    <source>
        <dbReference type="ARBA" id="ARBA00024536"/>
    </source>
</evidence>
<dbReference type="GO" id="GO:0006783">
    <property type="term" value="P:heme biosynthetic process"/>
    <property type="evidence" value="ECO:0007669"/>
    <property type="project" value="UniProtKB-UniRule"/>
</dbReference>
<dbReference type="InterPro" id="IPR033644">
    <property type="entry name" value="Ferrochelatase_C"/>
</dbReference>
<dbReference type="HAMAP" id="MF_00323">
    <property type="entry name" value="Ferrochelatase"/>
    <property type="match status" value="1"/>
</dbReference>
<evidence type="ECO:0000256" key="6">
    <source>
        <dbReference type="ARBA" id="ARBA00023244"/>
    </source>
</evidence>
<evidence type="ECO:0000256" key="5">
    <source>
        <dbReference type="ARBA" id="ARBA00023239"/>
    </source>
</evidence>
<keyword evidence="5 8" id="KW-0456">Lyase</keyword>